<protein>
    <submittedName>
        <fullName evidence="1">Uncharacterized protein</fullName>
    </submittedName>
</protein>
<proteinExistence type="predicted"/>
<dbReference type="Proteomes" id="UP000248329">
    <property type="component" value="Unassembled WGS sequence"/>
</dbReference>
<evidence type="ECO:0000313" key="2">
    <source>
        <dbReference type="Proteomes" id="UP000248329"/>
    </source>
</evidence>
<gene>
    <name evidence="1" type="ORF">C4B59_01995</name>
</gene>
<comment type="caution">
    <text evidence="1">The sequence shown here is derived from an EMBL/GenBank/DDBJ whole genome shotgun (WGS) entry which is preliminary data.</text>
</comment>
<evidence type="ECO:0000313" key="1">
    <source>
        <dbReference type="EMBL" id="PXF62014.1"/>
    </source>
</evidence>
<name>A0AC61L6I8_9EURY</name>
<organism evidence="1 2">
    <name type="scientific">Candidatus Methanogaster sp</name>
    <dbReference type="NCBI Taxonomy" id="3386292"/>
    <lineage>
        <taxon>Archaea</taxon>
        <taxon>Methanobacteriati</taxon>
        <taxon>Methanobacteriota</taxon>
        <taxon>Stenosarchaea group</taxon>
        <taxon>Methanomicrobia</taxon>
        <taxon>Methanosarcinales</taxon>
        <taxon>ANME-2 cluster</taxon>
        <taxon>Candidatus Methanogasteraceae</taxon>
        <taxon>Candidatus Methanogaster</taxon>
    </lineage>
</organism>
<sequence>MATDEVRHCLKTGKHIKKPRKDGDIGIIESVIGGFTIRFVYTIRSRVIYIITVEDSS</sequence>
<dbReference type="EMBL" id="PQXF01000002">
    <property type="protein sequence ID" value="PXF62014.1"/>
    <property type="molecule type" value="Genomic_DNA"/>
</dbReference>
<accession>A0AC61L6I8</accession>
<reference evidence="1" key="1">
    <citation type="submission" date="2018-01" db="EMBL/GenBank/DDBJ databases">
        <authorList>
            <person name="Krukenberg V."/>
        </authorList>
    </citation>
    <scope>NUCLEOTIDE SEQUENCE</scope>
    <source>
        <strain evidence="1">E20ANME2</strain>
    </source>
</reference>